<name>A0A9D4H5Q2_DREPO</name>
<dbReference type="InterPro" id="IPR006917">
    <property type="entry name" value="SOUL_heme-bd"/>
</dbReference>
<proteinExistence type="inferred from homology"/>
<dbReference type="FunFam" id="3.20.80.10:FF:000002">
    <property type="entry name" value="Heme-binding protein 2"/>
    <property type="match status" value="1"/>
</dbReference>
<dbReference type="EMBL" id="JAIWYP010000005">
    <property type="protein sequence ID" value="KAH3828000.1"/>
    <property type="molecule type" value="Genomic_DNA"/>
</dbReference>
<evidence type="ECO:0008006" key="4">
    <source>
        <dbReference type="Google" id="ProtNLM"/>
    </source>
</evidence>
<comment type="similarity">
    <text evidence="1">Belongs to the HEBP family.</text>
</comment>
<accession>A0A9D4H5Q2</accession>
<reference evidence="2" key="2">
    <citation type="submission" date="2020-11" db="EMBL/GenBank/DDBJ databases">
        <authorList>
            <person name="McCartney M.A."/>
            <person name="Auch B."/>
            <person name="Kono T."/>
            <person name="Mallez S."/>
            <person name="Becker A."/>
            <person name="Gohl D.M."/>
            <person name="Silverstein K.A.T."/>
            <person name="Koren S."/>
            <person name="Bechman K.B."/>
            <person name="Herman A."/>
            <person name="Abrahante J.E."/>
            <person name="Garbe J."/>
        </authorList>
    </citation>
    <scope>NUCLEOTIDE SEQUENCE</scope>
    <source>
        <strain evidence="2">Duluth1</strain>
        <tissue evidence="2">Whole animal</tissue>
    </source>
</reference>
<keyword evidence="3" id="KW-1185">Reference proteome</keyword>
<dbReference type="PANTHER" id="PTHR11220:SF1">
    <property type="entry name" value="HEME-BINDING PROTEIN 2"/>
    <property type="match status" value="1"/>
</dbReference>
<evidence type="ECO:0000313" key="3">
    <source>
        <dbReference type="Proteomes" id="UP000828390"/>
    </source>
</evidence>
<evidence type="ECO:0000313" key="2">
    <source>
        <dbReference type="EMBL" id="KAH3828000.1"/>
    </source>
</evidence>
<dbReference type="Proteomes" id="UP000828390">
    <property type="component" value="Unassembled WGS sequence"/>
</dbReference>
<gene>
    <name evidence="2" type="ORF">DPMN_129948</name>
</gene>
<dbReference type="AlphaFoldDB" id="A0A9D4H5Q2"/>
<dbReference type="PANTHER" id="PTHR11220">
    <property type="entry name" value="HEME-BINDING PROTEIN-RELATED"/>
    <property type="match status" value="1"/>
</dbReference>
<dbReference type="Pfam" id="PF04832">
    <property type="entry name" value="SOUL"/>
    <property type="match status" value="1"/>
</dbReference>
<dbReference type="Gene3D" id="3.20.80.10">
    <property type="entry name" value="Regulatory factor, effector binding domain"/>
    <property type="match status" value="1"/>
</dbReference>
<sequence length="163" mass="18996">MQEYEVRDYVDTDWVSTNQLNMEYRKASTTNFMKLFRYISGQNDKKQKVAMTCPVVTRIIPGQGPACESNFTMSFFVSPDQKPAPKPTNPEVFLHSVPKFRAYVRQFSGWAMDYPVWRDEAVKLGEALTKDGLEFVTETWWTAGYDSPFKVLNRHNEVWFLAK</sequence>
<dbReference type="SUPFAM" id="SSF55136">
    <property type="entry name" value="Probable bacterial effector-binding domain"/>
    <property type="match status" value="1"/>
</dbReference>
<reference evidence="2" key="1">
    <citation type="journal article" date="2019" name="bioRxiv">
        <title>The Genome of the Zebra Mussel, Dreissena polymorpha: A Resource for Invasive Species Research.</title>
        <authorList>
            <person name="McCartney M.A."/>
            <person name="Auch B."/>
            <person name="Kono T."/>
            <person name="Mallez S."/>
            <person name="Zhang Y."/>
            <person name="Obille A."/>
            <person name="Becker A."/>
            <person name="Abrahante J.E."/>
            <person name="Garbe J."/>
            <person name="Badalamenti J.P."/>
            <person name="Herman A."/>
            <person name="Mangelson H."/>
            <person name="Liachko I."/>
            <person name="Sullivan S."/>
            <person name="Sone E.D."/>
            <person name="Koren S."/>
            <person name="Silverstein K.A.T."/>
            <person name="Beckman K.B."/>
            <person name="Gohl D.M."/>
        </authorList>
    </citation>
    <scope>NUCLEOTIDE SEQUENCE</scope>
    <source>
        <strain evidence="2">Duluth1</strain>
        <tissue evidence="2">Whole animal</tissue>
    </source>
</reference>
<evidence type="ECO:0000256" key="1">
    <source>
        <dbReference type="ARBA" id="ARBA00009817"/>
    </source>
</evidence>
<organism evidence="2 3">
    <name type="scientific">Dreissena polymorpha</name>
    <name type="common">Zebra mussel</name>
    <name type="synonym">Mytilus polymorpha</name>
    <dbReference type="NCBI Taxonomy" id="45954"/>
    <lineage>
        <taxon>Eukaryota</taxon>
        <taxon>Metazoa</taxon>
        <taxon>Spiralia</taxon>
        <taxon>Lophotrochozoa</taxon>
        <taxon>Mollusca</taxon>
        <taxon>Bivalvia</taxon>
        <taxon>Autobranchia</taxon>
        <taxon>Heteroconchia</taxon>
        <taxon>Euheterodonta</taxon>
        <taxon>Imparidentia</taxon>
        <taxon>Neoheterodontei</taxon>
        <taxon>Myida</taxon>
        <taxon>Dreissenoidea</taxon>
        <taxon>Dreissenidae</taxon>
        <taxon>Dreissena</taxon>
    </lineage>
</organism>
<protein>
    <recommendedName>
        <fullName evidence="4">Heme-binding protein 2</fullName>
    </recommendedName>
</protein>
<comment type="caution">
    <text evidence="2">The sequence shown here is derived from an EMBL/GenBank/DDBJ whole genome shotgun (WGS) entry which is preliminary data.</text>
</comment>
<dbReference type="InterPro" id="IPR011256">
    <property type="entry name" value="Reg_factor_effector_dom_sf"/>
</dbReference>